<dbReference type="InterPro" id="IPR015424">
    <property type="entry name" value="PyrdxlP-dep_Trfase"/>
</dbReference>
<organism evidence="1 2">
    <name type="scientific">Leucothrix arctica</name>
    <dbReference type="NCBI Taxonomy" id="1481894"/>
    <lineage>
        <taxon>Bacteria</taxon>
        <taxon>Pseudomonadati</taxon>
        <taxon>Pseudomonadota</taxon>
        <taxon>Gammaproteobacteria</taxon>
        <taxon>Thiotrichales</taxon>
        <taxon>Thiotrichaceae</taxon>
        <taxon>Leucothrix</taxon>
    </lineage>
</organism>
<gene>
    <name evidence="1" type="ORF">DKT75_19970</name>
</gene>
<comment type="caution">
    <text evidence="1">The sequence shown here is derived from an EMBL/GenBank/DDBJ whole genome shotgun (WGS) entry which is preliminary data.</text>
</comment>
<dbReference type="InterPro" id="IPR015422">
    <property type="entry name" value="PyrdxlP-dep_Trfase_small"/>
</dbReference>
<dbReference type="Gene3D" id="3.40.640.10">
    <property type="entry name" value="Type I PLP-dependent aspartate aminotransferase-like (Major domain)"/>
    <property type="match status" value="1"/>
</dbReference>
<dbReference type="Gene3D" id="3.90.1150.10">
    <property type="entry name" value="Aspartate Aminotransferase, domain 1"/>
    <property type="match status" value="1"/>
</dbReference>
<dbReference type="InterPro" id="IPR015421">
    <property type="entry name" value="PyrdxlP-dep_Trfase_major"/>
</dbReference>
<evidence type="ECO:0000313" key="2">
    <source>
        <dbReference type="Proteomes" id="UP000245506"/>
    </source>
</evidence>
<keyword evidence="1" id="KW-0808">Transferase</keyword>
<dbReference type="EMBL" id="QGKL01000042">
    <property type="protein sequence ID" value="PWQ93880.1"/>
    <property type="molecule type" value="Genomic_DNA"/>
</dbReference>
<dbReference type="Proteomes" id="UP000245506">
    <property type="component" value="Unassembled WGS sequence"/>
</dbReference>
<dbReference type="OrthoDB" id="9804020at2"/>
<dbReference type="InterPro" id="IPR024551">
    <property type="entry name" value="AspAT_Ic"/>
</dbReference>
<dbReference type="PANTHER" id="PTHR43799:SF1">
    <property type="entry name" value="ASPARTATE AMINOTRANSFERASE"/>
    <property type="match status" value="1"/>
</dbReference>
<dbReference type="AlphaFoldDB" id="A0A317CBY7"/>
<evidence type="ECO:0000313" key="1">
    <source>
        <dbReference type="EMBL" id="PWQ93880.1"/>
    </source>
</evidence>
<keyword evidence="2" id="KW-1185">Reference proteome</keyword>
<sequence>MSLNNATPEALKQLEQTLTAEYESLKSQNLSLDLTRGKPSSEQLDLSDSLDGILDGEFIDSAGVDTRNYGGLRGIISARQLGADLLGTEVAQTMSVGNSSLNIMYMVMLNNYLYGCRGKDTAWGELKAPKMLCPVPGYDRHFSITENLGIEMINVDMDENGPDMDQVEALIKADSDIIGIWCVPKYSNPSGATYSDDVVDRIAALGKIANSSFRVMWDNAYAVHDLIEDFKQLANIFERCKAHGTEDSVWQFASTSKVTHAGSGISFLSSTEDNLKNFEKLLGVTTIGADKVNQLRTVKLLPNMDATYAHMAKHRAILAPKFDLVLTELNNELDSQYATWTKPEGGYFVSLDTQPNLAKTVIAMSSEAGVVLTGAGAPFPYGKDPKDCNIRIAPSFPPTNELKVALSVLIVCIKLATVRQVMS</sequence>
<proteinExistence type="predicted"/>
<dbReference type="PANTHER" id="PTHR43799">
    <property type="entry name" value="AMINOTRANSFERASE, PUTATIVE-RELATED"/>
    <property type="match status" value="1"/>
</dbReference>
<dbReference type="RefSeq" id="WP_109826287.1">
    <property type="nucleotide sequence ID" value="NZ_QGKL01000042.1"/>
</dbReference>
<accession>A0A317CBY7</accession>
<dbReference type="GO" id="GO:0004069">
    <property type="term" value="F:L-aspartate:2-oxoglutarate aminotransferase activity"/>
    <property type="evidence" value="ECO:0007669"/>
    <property type="project" value="InterPro"/>
</dbReference>
<dbReference type="Pfam" id="PF12897">
    <property type="entry name" value="Asp_aminotransf"/>
    <property type="match status" value="1"/>
</dbReference>
<reference evidence="1 2" key="1">
    <citation type="submission" date="2018-05" db="EMBL/GenBank/DDBJ databases">
        <title>Leucothrix arctica sp. nov., isolated from Arctic seawater.</title>
        <authorList>
            <person name="Choi A."/>
            <person name="Baek K."/>
        </authorList>
    </citation>
    <scope>NUCLEOTIDE SEQUENCE [LARGE SCALE GENOMIC DNA]</scope>
    <source>
        <strain evidence="1 2">IMCC9719</strain>
    </source>
</reference>
<name>A0A317CBY7_9GAMM</name>
<keyword evidence="1" id="KW-0032">Aminotransferase</keyword>
<protein>
    <submittedName>
        <fullName evidence="1">Aminotransferase</fullName>
    </submittedName>
</protein>
<dbReference type="SUPFAM" id="SSF53383">
    <property type="entry name" value="PLP-dependent transferases"/>
    <property type="match status" value="1"/>
</dbReference>